<organism evidence="3 4">
    <name type="scientific">Halalkalibacter hemicellulosilyticusJCM 9152</name>
    <dbReference type="NCBI Taxonomy" id="1236971"/>
    <lineage>
        <taxon>Bacteria</taxon>
        <taxon>Bacillati</taxon>
        <taxon>Bacillota</taxon>
        <taxon>Bacilli</taxon>
        <taxon>Bacillales</taxon>
        <taxon>Bacillaceae</taxon>
        <taxon>Halalkalibacter</taxon>
    </lineage>
</organism>
<dbReference type="RefSeq" id="WP_052015770.1">
    <property type="nucleotide sequence ID" value="NZ_BAUU01000011.1"/>
</dbReference>
<keyword evidence="4" id="KW-1185">Reference proteome</keyword>
<comment type="caution">
    <text evidence="3">The sequence shown here is derived from an EMBL/GenBank/DDBJ whole genome shotgun (WGS) entry which is preliminary data.</text>
</comment>
<dbReference type="CDD" id="cd02860">
    <property type="entry name" value="E_set_Pullulanase"/>
    <property type="match status" value="1"/>
</dbReference>
<dbReference type="AlphaFoldDB" id="W4QGL7"/>
<dbReference type="InterPro" id="IPR014756">
    <property type="entry name" value="Ig_E-set"/>
</dbReference>
<dbReference type="SUPFAM" id="SSF81296">
    <property type="entry name" value="E set domains"/>
    <property type="match status" value="1"/>
</dbReference>
<proteinExistence type="inferred from homology"/>
<dbReference type="GO" id="GO:0004553">
    <property type="term" value="F:hydrolase activity, hydrolyzing O-glycosyl compounds"/>
    <property type="evidence" value="ECO:0007669"/>
    <property type="project" value="InterPro"/>
</dbReference>
<dbReference type="Pfam" id="PF02922">
    <property type="entry name" value="CBM_48"/>
    <property type="match status" value="1"/>
</dbReference>
<dbReference type="GO" id="GO:0005975">
    <property type="term" value="P:carbohydrate metabolic process"/>
    <property type="evidence" value="ECO:0007669"/>
    <property type="project" value="InterPro"/>
</dbReference>
<gene>
    <name evidence="3" type="ORF">JCM9152_1862</name>
</gene>
<evidence type="ECO:0000313" key="3">
    <source>
        <dbReference type="EMBL" id="GAE30454.1"/>
    </source>
</evidence>
<dbReference type="STRING" id="1236971.JCM9152_1862"/>
<dbReference type="PANTHER" id="PTHR43002">
    <property type="entry name" value="GLYCOGEN DEBRANCHING ENZYME"/>
    <property type="match status" value="1"/>
</dbReference>
<evidence type="ECO:0000313" key="4">
    <source>
        <dbReference type="Proteomes" id="UP000018895"/>
    </source>
</evidence>
<dbReference type="OrthoDB" id="9761875at2"/>
<accession>W4QGL7</accession>
<comment type="similarity">
    <text evidence="1">Belongs to the glycosyl hydrolase 13 family.</text>
</comment>
<dbReference type="SUPFAM" id="SSF51445">
    <property type="entry name" value="(Trans)glycosidases"/>
    <property type="match status" value="1"/>
</dbReference>
<dbReference type="InterPro" id="IPR006047">
    <property type="entry name" value="GH13_cat_dom"/>
</dbReference>
<dbReference type="NCBIfam" id="TIGR02104">
    <property type="entry name" value="pulA_typeI"/>
    <property type="match status" value="1"/>
</dbReference>
<dbReference type="Proteomes" id="UP000018895">
    <property type="component" value="Unassembled WGS sequence"/>
</dbReference>
<dbReference type="Gene3D" id="3.20.20.80">
    <property type="entry name" value="Glycosidases"/>
    <property type="match status" value="1"/>
</dbReference>
<feature type="domain" description="Glycosyl hydrolase family 13 catalytic" evidence="2">
    <location>
        <begin position="239"/>
        <end position="605"/>
    </location>
</feature>
<name>W4QGL7_9BACI</name>
<evidence type="ECO:0000259" key="2">
    <source>
        <dbReference type="SMART" id="SM00642"/>
    </source>
</evidence>
<sequence length="637" mass="73469">MSSTIAWLDDVHDLRLTSEGLEDLSFNTPLLIKGKKQNFSVHLVGIEGENTAKFHVEEPLPLGEELSLHIEGKRFRIYPRNIIRTNWFEQNYTNMDIELGAICTKDETKFRLWAPTATSVKLYINNNIMSLKKYEKGIWQVEIQGDLHGMTYEYELFVNGEVVRAIDPYTKALLANSEKGVVVDLKRLKGFTKIERNYHEISALNDAIIYEIHVRDATISEKSGVREKGKFIGLAETKTTTPNGFSTGISYIKDLGITHVQLLPINDFARVNELEPEESYNWGYDPLFFQVPEGSYSTDVLNPLTRMEECKEMISAFHKEGIGVILDVVFNHVYIREESSFEKIVPGYFFRYDENGEVSNGTGVGNDFATERIMARKFIVDSIAYWLQEYQVDGFRFDLMGSMDVETIKAIEKRCQKEERPIILLGEGWDLPTALRYELKTTPDKAKQLRKVGFFNDLFRDSLKGQLFSDRDLGYVNGGGCFVERLPHLITGSVLDEYGIPFVSEPNQSINYVECHDNHTLWDRLKNTNPTDNEETRKRMHQLATGITLLSQGIPFLHAGQEWFRTKHGDGNSYISGDTVNKLDWEKREVDAENIEFIRKLITIRKKYRVFRLRSKDQIRKQIHFLKVQPPILGIFY</sequence>
<dbReference type="InterPro" id="IPR004193">
    <property type="entry name" value="Glyco_hydro_13_N"/>
</dbReference>
<protein>
    <submittedName>
        <fullName evidence="3">Glycogen debranching enzyme</fullName>
    </submittedName>
</protein>
<evidence type="ECO:0000256" key="1">
    <source>
        <dbReference type="ARBA" id="ARBA00008061"/>
    </source>
</evidence>
<dbReference type="InterPro" id="IPR017853">
    <property type="entry name" value="GH"/>
</dbReference>
<reference evidence="3" key="1">
    <citation type="journal article" date="2014" name="Genome Announc.">
        <title>Draft Genome Sequences of Three Alkaliphilic Bacillus Strains, Bacillus wakoensis JCM 9140T, Bacillus akibai JCM 9157T, and Bacillus hemicellulosilyticus JCM 9152T.</title>
        <authorList>
            <person name="Yuki M."/>
            <person name="Oshima K."/>
            <person name="Suda W."/>
            <person name="Oshida Y."/>
            <person name="Kitamura K."/>
            <person name="Iida T."/>
            <person name="Hattori M."/>
            <person name="Ohkuma M."/>
        </authorList>
    </citation>
    <scope>NUCLEOTIDE SEQUENCE [LARGE SCALE GENOMIC DNA]</scope>
    <source>
        <strain evidence="3">JCM 9152</strain>
    </source>
</reference>
<dbReference type="Gene3D" id="2.60.40.10">
    <property type="entry name" value="Immunoglobulins"/>
    <property type="match status" value="1"/>
</dbReference>
<dbReference type="EMBL" id="BAUU01000011">
    <property type="protein sequence ID" value="GAE30454.1"/>
    <property type="molecule type" value="Genomic_DNA"/>
</dbReference>
<dbReference type="CDD" id="cd11341">
    <property type="entry name" value="AmyAc_Pullulanase_LD-like"/>
    <property type="match status" value="1"/>
</dbReference>
<dbReference type="InterPro" id="IPR011840">
    <property type="entry name" value="PulA_typeI"/>
</dbReference>
<dbReference type="InterPro" id="IPR013783">
    <property type="entry name" value="Ig-like_fold"/>
</dbReference>
<dbReference type="Pfam" id="PF00128">
    <property type="entry name" value="Alpha-amylase"/>
    <property type="match status" value="1"/>
</dbReference>
<dbReference type="SMART" id="SM00642">
    <property type="entry name" value="Aamy"/>
    <property type="match status" value="1"/>
</dbReference>